<keyword evidence="1" id="KW-0472">Membrane</keyword>
<accession>A0A1C3VLP4</accession>
<dbReference type="EMBL" id="FMAC01000006">
    <property type="protein sequence ID" value="SCB28414.1"/>
    <property type="molecule type" value="Genomic_DNA"/>
</dbReference>
<name>A0A1C3VLP4_9HYPH</name>
<proteinExistence type="predicted"/>
<keyword evidence="1" id="KW-1133">Transmembrane helix</keyword>
<protein>
    <submittedName>
        <fullName evidence="2">Uncharacterized protein</fullName>
    </submittedName>
</protein>
<organism evidence="2 3">
    <name type="scientific">Rhizobium hainanense</name>
    <dbReference type="NCBI Taxonomy" id="52131"/>
    <lineage>
        <taxon>Bacteria</taxon>
        <taxon>Pseudomonadati</taxon>
        <taxon>Pseudomonadota</taxon>
        <taxon>Alphaproteobacteria</taxon>
        <taxon>Hyphomicrobiales</taxon>
        <taxon>Rhizobiaceae</taxon>
        <taxon>Rhizobium/Agrobacterium group</taxon>
        <taxon>Rhizobium</taxon>
    </lineage>
</organism>
<evidence type="ECO:0000313" key="2">
    <source>
        <dbReference type="EMBL" id="SCB28414.1"/>
    </source>
</evidence>
<dbReference type="AlphaFoldDB" id="A0A1C3VLP4"/>
<feature type="transmembrane region" description="Helical" evidence="1">
    <location>
        <begin position="20"/>
        <end position="43"/>
    </location>
</feature>
<reference evidence="3" key="1">
    <citation type="submission" date="2016-08" db="EMBL/GenBank/DDBJ databases">
        <authorList>
            <person name="Varghese N."/>
            <person name="Submissions Spin"/>
        </authorList>
    </citation>
    <scope>NUCLEOTIDE SEQUENCE [LARGE SCALE GENOMIC DNA]</scope>
    <source>
        <strain evidence="3">CCBAU 57015</strain>
    </source>
</reference>
<keyword evidence="3" id="KW-1185">Reference proteome</keyword>
<keyword evidence="1" id="KW-0812">Transmembrane</keyword>
<dbReference type="STRING" id="52131.GA0061100_106366"/>
<evidence type="ECO:0000313" key="3">
    <source>
        <dbReference type="Proteomes" id="UP000186228"/>
    </source>
</evidence>
<dbReference type="Proteomes" id="UP000186228">
    <property type="component" value="Unassembled WGS sequence"/>
</dbReference>
<sequence length="46" mass="4968">MDTVLYLASLTTQTRRPVGLGSWTIAQLALVGLTLLLSLLLLLRTA</sequence>
<evidence type="ECO:0000256" key="1">
    <source>
        <dbReference type="SAM" id="Phobius"/>
    </source>
</evidence>
<gene>
    <name evidence="2" type="ORF">GA0061100_106366</name>
</gene>